<feature type="compositionally biased region" description="Basic and acidic residues" evidence="1">
    <location>
        <begin position="51"/>
        <end position="64"/>
    </location>
</feature>
<reference evidence="2" key="1">
    <citation type="submission" date="2015-04" db="UniProtKB">
        <authorList>
            <consortium name="EnsemblPlants"/>
        </authorList>
    </citation>
    <scope>IDENTIFICATION</scope>
</reference>
<dbReference type="EnsemblPlants" id="OPUNC03G02760.1">
    <property type="protein sequence ID" value="OPUNC03G02760.1"/>
    <property type="gene ID" value="OPUNC03G02760"/>
</dbReference>
<evidence type="ECO:0000313" key="2">
    <source>
        <dbReference type="EnsemblPlants" id="OPUNC03G02760.1"/>
    </source>
</evidence>
<keyword evidence="3" id="KW-1185">Reference proteome</keyword>
<proteinExistence type="predicted"/>
<reference evidence="2" key="2">
    <citation type="submission" date="2018-05" db="EMBL/GenBank/DDBJ databases">
        <title>OpunRS2 (Oryza punctata Reference Sequence Version 2).</title>
        <authorList>
            <person name="Zhang J."/>
            <person name="Kudrna D."/>
            <person name="Lee S."/>
            <person name="Talag J."/>
            <person name="Welchert J."/>
            <person name="Wing R.A."/>
        </authorList>
    </citation>
    <scope>NUCLEOTIDE SEQUENCE [LARGE SCALE GENOMIC DNA]</scope>
</reference>
<dbReference type="Proteomes" id="UP000026962">
    <property type="component" value="Chromosome 3"/>
</dbReference>
<dbReference type="Gramene" id="OPUNC03G02760.1">
    <property type="protein sequence ID" value="OPUNC03G02760.1"/>
    <property type="gene ID" value="OPUNC03G02760"/>
</dbReference>
<dbReference type="AlphaFoldDB" id="A0A0E0K8J7"/>
<name>A0A0E0K8J7_ORYPU</name>
<evidence type="ECO:0000313" key="3">
    <source>
        <dbReference type="Proteomes" id="UP000026962"/>
    </source>
</evidence>
<organism evidence="2">
    <name type="scientific">Oryza punctata</name>
    <name type="common">Red rice</name>
    <dbReference type="NCBI Taxonomy" id="4537"/>
    <lineage>
        <taxon>Eukaryota</taxon>
        <taxon>Viridiplantae</taxon>
        <taxon>Streptophyta</taxon>
        <taxon>Embryophyta</taxon>
        <taxon>Tracheophyta</taxon>
        <taxon>Spermatophyta</taxon>
        <taxon>Magnoliopsida</taxon>
        <taxon>Liliopsida</taxon>
        <taxon>Poales</taxon>
        <taxon>Poaceae</taxon>
        <taxon>BOP clade</taxon>
        <taxon>Oryzoideae</taxon>
        <taxon>Oryzeae</taxon>
        <taxon>Oryzinae</taxon>
        <taxon>Oryza</taxon>
    </lineage>
</organism>
<feature type="compositionally biased region" description="Pro residues" evidence="1">
    <location>
        <begin position="67"/>
        <end position="82"/>
    </location>
</feature>
<evidence type="ECO:0000256" key="1">
    <source>
        <dbReference type="SAM" id="MobiDB-lite"/>
    </source>
</evidence>
<sequence length="123" mass="13298">MRPNLAQHKASRSKPDKAEDSGPSSSQPQLAAARRPLPTLGGCLVLISPRDGARSGERSRDRAAEPANPPQPPPTQLALPPPPRRRDFGVLLPPASASGFLQFCRKKRHCSCHDPLIMLSQII</sequence>
<accession>A0A0E0K8J7</accession>
<feature type="region of interest" description="Disordered" evidence="1">
    <location>
        <begin position="1"/>
        <end position="91"/>
    </location>
</feature>
<dbReference type="HOGENOM" id="CLU_2018967_0_0_1"/>
<protein>
    <submittedName>
        <fullName evidence="2">Uncharacterized protein</fullName>
    </submittedName>
</protein>